<dbReference type="CDD" id="cd13578">
    <property type="entry name" value="PBP2_Bug27"/>
    <property type="match status" value="1"/>
</dbReference>
<keyword evidence="2" id="KW-0732">Signal</keyword>
<sequence>MISRRIRALCATALLAVAGAASAAYPDKPITLIVPWAPGGSTDILARALGERMSKSLGQTVIVDNRAGASGNIGSNLVAKARPDGYTLLVGSMSTHAMNPALMASMPFKGVEDFTPIAQLANVINTMVVSTSVPANNLQEFIAYAKANPGKLNYATAGQGSTNHLSAVLFEKAAGISMVHVPYKGGAPAVVDTVADQTQVLFSAGTQTLPHVKSGKLKLLAVTEAKRSALMPEGVPTVGETLPGYELGVWYGLFGPAHMPKELVDRLNAAANAAMADPAVKARMDSLGVEVVKTTPAQFAAVLKSDAERYGKIIRELGIKGE</sequence>
<dbReference type="PANTHER" id="PTHR42928">
    <property type="entry name" value="TRICARBOXYLATE-BINDING PROTEIN"/>
    <property type="match status" value="1"/>
</dbReference>
<protein>
    <submittedName>
        <fullName evidence="3">Tripartite tricarboxylate transporter substrate binding protein</fullName>
    </submittedName>
</protein>
<dbReference type="PANTHER" id="PTHR42928:SF5">
    <property type="entry name" value="BLR1237 PROTEIN"/>
    <property type="match status" value="1"/>
</dbReference>
<gene>
    <name evidence="3" type="ORF">HUK68_07880</name>
</gene>
<dbReference type="InterPro" id="IPR042100">
    <property type="entry name" value="Bug_dom1"/>
</dbReference>
<reference evidence="3 4" key="1">
    <citation type="submission" date="2020-06" db="EMBL/GenBank/DDBJ databases">
        <title>Acidovorax antarctica sp. nov., isolated from Corinth ice sheet soil, Antarctic Fields Peninsula.</title>
        <authorList>
            <person name="Xu Q."/>
            <person name="Peng F."/>
        </authorList>
    </citation>
    <scope>NUCLEOTIDE SEQUENCE [LARGE SCALE GENOMIC DNA]</scope>
    <source>
        <strain evidence="3 4">16-35-5</strain>
    </source>
</reference>
<name>A0A6N1X3G4_9BURK</name>
<dbReference type="AlphaFoldDB" id="A0A6N1X3G4"/>
<dbReference type="Gene3D" id="3.40.190.10">
    <property type="entry name" value="Periplasmic binding protein-like II"/>
    <property type="match status" value="1"/>
</dbReference>
<evidence type="ECO:0000256" key="2">
    <source>
        <dbReference type="SAM" id="SignalP"/>
    </source>
</evidence>
<evidence type="ECO:0000313" key="4">
    <source>
        <dbReference type="Proteomes" id="UP000509579"/>
    </source>
</evidence>
<proteinExistence type="inferred from homology"/>
<keyword evidence="4" id="KW-1185">Reference proteome</keyword>
<dbReference type="KEGG" id="aant:HUK68_07880"/>
<feature type="signal peptide" evidence="2">
    <location>
        <begin position="1"/>
        <end position="23"/>
    </location>
</feature>
<dbReference type="EMBL" id="CP054840">
    <property type="protein sequence ID" value="QKV52813.1"/>
    <property type="molecule type" value="Genomic_DNA"/>
</dbReference>
<evidence type="ECO:0000256" key="1">
    <source>
        <dbReference type="ARBA" id="ARBA00006987"/>
    </source>
</evidence>
<dbReference type="Pfam" id="PF03401">
    <property type="entry name" value="TctC"/>
    <property type="match status" value="1"/>
</dbReference>
<evidence type="ECO:0000313" key="3">
    <source>
        <dbReference type="EMBL" id="QKV52813.1"/>
    </source>
</evidence>
<feature type="chain" id="PRO_5026801383" evidence="2">
    <location>
        <begin position="24"/>
        <end position="322"/>
    </location>
</feature>
<organism evidence="3 4">
    <name type="scientific">Comamonas antarctica</name>
    <dbReference type="NCBI Taxonomy" id="2743470"/>
    <lineage>
        <taxon>Bacteria</taxon>
        <taxon>Pseudomonadati</taxon>
        <taxon>Pseudomonadota</taxon>
        <taxon>Betaproteobacteria</taxon>
        <taxon>Burkholderiales</taxon>
        <taxon>Comamonadaceae</taxon>
        <taxon>Comamonas</taxon>
    </lineage>
</organism>
<dbReference type="SUPFAM" id="SSF53850">
    <property type="entry name" value="Periplasmic binding protein-like II"/>
    <property type="match status" value="1"/>
</dbReference>
<dbReference type="RefSeq" id="WP_175503690.1">
    <property type="nucleotide sequence ID" value="NZ_CAURQT010000021.1"/>
</dbReference>
<dbReference type="Proteomes" id="UP000509579">
    <property type="component" value="Chromosome"/>
</dbReference>
<dbReference type="PIRSF" id="PIRSF017082">
    <property type="entry name" value="YflP"/>
    <property type="match status" value="1"/>
</dbReference>
<accession>A0A6N1X3G4</accession>
<dbReference type="Gene3D" id="3.40.190.150">
    <property type="entry name" value="Bordetella uptake gene, domain 1"/>
    <property type="match status" value="1"/>
</dbReference>
<comment type="similarity">
    <text evidence="1">Belongs to the UPF0065 (bug) family.</text>
</comment>
<dbReference type="InterPro" id="IPR005064">
    <property type="entry name" value="BUG"/>
</dbReference>